<dbReference type="PANTHER" id="PTHR33449">
    <property type="entry name" value="NUCLEOID-ASSOCIATED PROTEIN YBAB"/>
    <property type="match status" value="1"/>
</dbReference>
<feature type="signal peptide" evidence="3">
    <location>
        <begin position="1"/>
        <end position="19"/>
    </location>
</feature>
<dbReference type="AlphaFoldDB" id="D8LKH7"/>
<evidence type="ECO:0008006" key="6">
    <source>
        <dbReference type="Google" id="ProtNLM"/>
    </source>
</evidence>
<feature type="region of interest" description="Disordered" evidence="2">
    <location>
        <begin position="38"/>
        <end position="70"/>
    </location>
</feature>
<dbReference type="Proteomes" id="UP000002630">
    <property type="component" value="Linkage Group LG19"/>
</dbReference>
<keyword evidence="3" id="KW-0732">Signal</keyword>
<dbReference type="PANTHER" id="PTHR33449:SF1">
    <property type="entry name" value="NUCLEOID-ASSOCIATED PROTEIN YBAB"/>
    <property type="match status" value="1"/>
</dbReference>
<dbReference type="NCBIfam" id="TIGR00103">
    <property type="entry name" value="DNA_YbaB_EbfC"/>
    <property type="match status" value="1"/>
</dbReference>
<dbReference type="OMA" id="VWISGNQ"/>
<dbReference type="OrthoDB" id="202826at2759"/>
<feature type="compositionally biased region" description="Gly residues" evidence="2">
    <location>
        <begin position="52"/>
        <end position="63"/>
    </location>
</feature>
<dbReference type="InterPro" id="IPR036894">
    <property type="entry name" value="YbaB-like_sf"/>
</dbReference>
<dbReference type="InParanoid" id="D8LKH7"/>
<organism evidence="4 5">
    <name type="scientific">Ectocarpus siliculosus</name>
    <name type="common">Brown alga</name>
    <name type="synonym">Conferva siliculosa</name>
    <dbReference type="NCBI Taxonomy" id="2880"/>
    <lineage>
        <taxon>Eukaryota</taxon>
        <taxon>Sar</taxon>
        <taxon>Stramenopiles</taxon>
        <taxon>Ochrophyta</taxon>
        <taxon>PX clade</taxon>
        <taxon>Phaeophyceae</taxon>
        <taxon>Ectocarpales</taxon>
        <taxon>Ectocarpaceae</taxon>
        <taxon>Ectocarpus</taxon>
    </lineage>
</organism>
<feature type="chain" id="PRO_5003117285" description="Nucleoid-associated protein" evidence="3">
    <location>
        <begin position="20"/>
        <end position="183"/>
    </location>
</feature>
<protein>
    <recommendedName>
        <fullName evidence="6">Nucleoid-associated protein</fullName>
    </recommendedName>
</protein>
<accession>D8LKH7</accession>
<sequence>MKVTASIATAVALLAPAQGFVISSSFVGAQHRCAAKSGASTTARPQQPAMLFGGGGAKPAEGGGGEKKDGGFNMGNMMEGLKKANEIGQKTKDLQKDLELLKVEGKSPCGMVTVTVTGQQMPLSCDISEEAMAEGAKAVAEKVAAAQQAAHTESLQTMSKRLAELYSEMGLPVGAGGGMPGAK</sequence>
<reference evidence="4 5" key="1">
    <citation type="journal article" date="2010" name="Nature">
        <title>The Ectocarpus genome and the independent evolution of multicellularity in brown algae.</title>
        <authorList>
            <person name="Cock J.M."/>
            <person name="Sterck L."/>
            <person name="Rouze P."/>
            <person name="Scornet D."/>
            <person name="Allen A.E."/>
            <person name="Amoutzias G."/>
            <person name="Anthouard V."/>
            <person name="Artiguenave F."/>
            <person name="Aury J.M."/>
            <person name="Badger J.H."/>
            <person name="Beszteri B."/>
            <person name="Billiau K."/>
            <person name="Bonnet E."/>
            <person name="Bothwell J.H."/>
            <person name="Bowler C."/>
            <person name="Boyen C."/>
            <person name="Brownlee C."/>
            <person name="Carrano C.J."/>
            <person name="Charrier B."/>
            <person name="Cho G.Y."/>
            <person name="Coelho S.M."/>
            <person name="Collen J."/>
            <person name="Corre E."/>
            <person name="Da Silva C."/>
            <person name="Delage L."/>
            <person name="Delaroque N."/>
            <person name="Dittami S.M."/>
            <person name="Doulbeau S."/>
            <person name="Elias M."/>
            <person name="Farnham G."/>
            <person name="Gachon C.M."/>
            <person name="Gschloessl B."/>
            <person name="Heesch S."/>
            <person name="Jabbari K."/>
            <person name="Jubin C."/>
            <person name="Kawai H."/>
            <person name="Kimura K."/>
            <person name="Kloareg B."/>
            <person name="Kupper F.C."/>
            <person name="Lang D."/>
            <person name="Le Bail A."/>
            <person name="Leblanc C."/>
            <person name="Lerouge P."/>
            <person name="Lohr M."/>
            <person name="Lopez P.J."/>
            <person name="Martens C."/>
            <person name="Maumus F."/>
            <person name="Michel G."/>
            <person name="Miranda-Saavedra D."/>
            <person name="Morales J."/>
            <person name="Moreau H."/>
            <person name="Motomura T."/>
            <person name="Nagasato C."/>
            <person name="Napoli C.A."/>
            <person name="Nelson D.R."/>
            <person name="Nyvall-Collen P."/>
            <person name="Peters A.F."/>
            <person name="Pommier C."/>
            <person name="Potin P."/>
            <person name="Poulain J."/>
            <person name="Quesneville H."/>
            <person name="Read B."/>
            <person name="Rensing S.A."/>
            <person name="Ritter A."/>
            <person name="Rousvoal S."/>
            <person name="Samanta M."/>
            <person name="Samson G."/>
            <person name="Schroeder D.C."/>
            <person name="Segurens B."/>
            <person name="Strittmatter M."/>
            <person name="Tonon T."/>
            <person name="Tregear J.W."/>
            <person name="Valentin K."/>
            <person name="von Dassow P."/>
            <person name="Yamagishi T."/>
            <person name="Van de Peer Y."/>
            <person name="Wincker P."/>
        </authorList>
    </citation>
    <scope>NUCLEOTIDE SEQUENCE [LARGE SCALE GENOMIC DNA]</scope>
    <source>
        <strain evidence="5">Ec32 / CCAP1310/4</strain>
    </source>
</reference>
<proteinExistence type="predicted"/>
<gene>
    <name evidence="4" type="ORF">Esi_0030_0076</name>
</gene>
<dbReference type="InterPro" id="IPR004401">
    <property type="entry name" value="YbaB/EbfC"/>
</dbReference>
<keyword evidence="5" id="KW-1185">Reference proteome</keyword>
<dbReference type="Pfam" id="PF02575">
    <property type="entry name" value="YbaB_DNA_bd"/>
    <property type="match status" value="1"/>
</dbReference>
<evidence type="ECO:0000313" key="4">
    <source>
        <dbReference type="EMBL" id="CBN74567.1"/>
    </source>
</evidence>
<evidence type="ECO:0000313" key="5">
    <source>
        <dbReference type="Proteomes" id="UP000002630"/>
    </source>
</evidence>
<dbReference type="Gene3D" id="3.30.1310.10">
    <property type="entry name" value="Nucleoid-associated protein YbaB-like domain"/>
    <property type="match status" value="1"/>
</dbReference>
<evidence type="ECO:0000256" key="1">
    <source>
        <dbReference type="ARBA" id="ARBA00023125"/>
    </source>
</evidence>
<dbReference type="EMBL" id="FN648487">
    <property type="protein sequence ID" value="CBN74567.1"/>
    <property type="molecule type" value="Genomic_DNA"/>
</dbReference>
<evidence type="ECO:0000256" key="2">
    <source>
        <dbReference type="SAM" id="MobiDB-lite"/>
    </source>
</evidence>
<dbReference type="eggNOG" id="ENOG502S91Q">
    <property type="taxonomic scope" value="Eukaryota"/>
</dbReference>
<dbReference type="SUPFAM" id="SSF82607">
    <property type="entry name" value="YbaB-like"/>
    <property type="match status" value="1"/>
</dbReference>
<keyword evidence="1" id="KW-0238">DNA-binding</keyword>
<dbReference type="STRING" id="2880.D8LKH7"/>
<dbReference type="EMBL" id="FN649744">
    <property type="protein sequence ID" value="CBN74567.1"/>
    <property type="molecule type" value="Genomic_DNA"/>
</dbReference>
<evidence type="ECO:0000256" key="3">
    <source>
        <dbReference type="SAM" id="SignalP"/>
    </source>
</evidence>
<dbReference type="GO" id="GO:0003677">
    <property type="term" value="F:DNA binding"/>
    <property type="evidence" value="ECO:0007669"/>
    <property type="project" value="UniProtKB-KW"/>
</dbReference>
<name>D8LKH7_ECTSI</name>